<accession>A0ABU6WT90</accession>
<reference evidence="2 3" key="1">
    <citation type="journal article" date="2023" name="Plants (Basel)">
        <title>Bridging the Gap: Combining Genomics and Transcriptomics Approaches to Understand Stylosanthes scabra, an Orphan Legume from the Brazilian Caatinga.</title>
        <authorList>
            <person name="Ferreira-Neto J.R.C."/>
            <person name="da Silva M.D."/>
            <person name="Binneck E."/>
            <person name="de Melo N.F."/>
            <person name="da Silva R.H."/>
            <person name="de Melo A.L.T.M."/>
            <person name="Pandolfi V."/>
            <person name="Bustamante F.O."/>
            <person name="Brasileiro-Vidal A.C."/>
            <person name="Benko-Iseppon A.M."/>
        </authorList>
    </citation>
    <scope>NUCLEOTIDE SEQUENCE [LARGE SCALE GENOMIC DNA]</scope>
    <source>
        <tissue evidence="2">Leaves</tissue>
    </source>
</reference>
<feature type="transmembrane region" description="Helical" evidence="1">
    <location>
        <begin position="138"/>
        <end position="156"/>
    </location>
</feature>
<evidence type="ECO:0000313" key="3">
    <source>
        <dbReference type="Proteomes" id="UP001341840"/>
    </source>
</evidence>
<protein>
    <submittedName>
        <fullName evidence="2">Uncharacterized protein</fullName>
    </submittedName>
</protein>
<evidence type="ECO:0000313" key="2">
    <source>
        <dbReference type="EMBL" id="MED6189097.1"/>
    </source>
</evidence>
<keyword evidence="1" id="KW-0812">Transmembrane</keyword>
<keyword evidence="1" id="KW-1133">Transmembrane helix</keyword>
<keyword evidence="1" id="KW-0472">Membrane</keyword>
<organism evidence="2 3">
    <name type="scientific">Stylosanthes scabra</name>
    <dbReference type="NCBI Taxonomy" id="79078"/>
    <lineage>
        <taxon>Eukaryota</taxon>
        <taxon>Viridiplantae</taxon>
        <taxon>Streptophyta</taxon>
        <taxon>Embryophyta</taxon>
        <taxon>Tracheophyta</taxon>
        <taxon>Spermatophyta</taxon>
        <taxon>Magnoliopsida</taxon>
        <taxon>eudicotyledons</taxon>
        <taxon>Gunneridae</taxon>
        <taxon>Pentapetalae</taxon>
        <taxon>rosids</taxon>
        <taxon>fabids</taxon>
        <taxon>Fabales</taxon>
        <taxon>Fabaceae</taxon>
        <taxon>Papilionoideae</taxon>
        <taxon>50 kb inversion clade</taxon>
        <taxon>dalbergioids sensu lato</taxon>
        <taxon>Dalbergieae</taxon>
        <taxon>Pterocarpus clade</taxon>
        <taxon>Stylosanthes</taxon>
    </lineage>
</organism>
<proteinExistence type="predicted"/>
<evidence type="ECO:0000256" key="1">
    <source>
        <dbReference type="SAM" id="Phobius"/>
    </source>
</evidence>
<dbReference type="EMBL" id="JASCZI010183148">
    <property type="protein sequence ID" value="MED6189097.1"/>
    <property type="molecule type" value="Genomic_DNA"/>
</dbReference>
<sequence>MSCKGQSSDTRSRTLGEYSVSRDSRRCTLSSDSIGHPRKKKFSSPKYFCGSYAIIFQSFTKLNPDRFFIGCLHYNTPPPHRKYFYWLDMLVEENIEVGGSGRNNIFMVTKLKELEQKVVELDMELNLRMQNDPRTVQNNKCLCVVIGGLITILFVLEIKGMF</sequence>
<comment type="caution">
    <text evidence="2">The sequence shown here is derived from an EMBL/GenBank/DDBJ whole genome shotgun (WGS) entry which is preliminary data.</text>
</comment>
<name>A0ABU6WT90_9FABA</name>
<dbReference type="Proteomes" id="UP001341840">
    <property type="component" value="Unassembled WGS sequence"/>
</dbReference>
<gene>
    <name evidence="2" type="ORF">PIB30_092427</name>
</gene>
<keyword evidence="3" id="KW-1185">Reference proteome</keyword>